<evidence type="ECO:0008006" key="4">
    <source>
        <dbReference type="Google" id="ProtNLM"/>
    </source>
</evidence>
<dbReference type="EMBL" id="BAABRP010000002">
    <property type="protein sequence ID" value="GAA5512404.1"/>
    <property type="molecule type" value="Genomic_DNA"/>
</dbReference>
<feature type="compositionally biased region" description="Basic residues" evidence="1">
    <location>
        <begin position="103"/>
        <end position="112"/>
    </location>
</feature>
<keyword evidence="3" id="KW-1185">Reference proteome</keyword>
<evidence type="ECO:0000313" key="2">
    <source>
        <dbReference type="EMBL" id="GAA5512404.1"/>
    </source>
</evidence>
<gene>
    <name evidence="2" type="ORF">Dcar01_01118</name>
</gene>
<name>A0ABP9W4Z0_9DEIO</name>
<feature type="region of interest" description="Disordered" evidence="1">
    <location>
        <begin position="89"/>
        <end position="126"/>
    </location>
</feature>
<evidence type="ECO:0000256" key="1">
    <source>
        <dbReference type="SAM" id="MobiDB-lite"/>
    </source>
</evidence>
<proteinExistence type="predicted"/>
<evidence type="ECO:0000313" key="3">
    <source>
        <dbReference type="Proteomes" id="UP001401887"/>
    </source>
</evidence>
<dbReference type="Proteomes" id="UP001401887">
    <property type="component" value="Unassembled WGS sequence"/>
</dbReference>
<protein>
    <recommendedName>
        <fullName evidence="4">HNH endonuclease</fullName>
    </recommendedName>
</protein>
<reference evidence="2 3" key="1">
    <citation type="submission" date="2024-02" db="EMBL/GenBank/DDBJ databases">
        <title>Deinococcus carri NBRC 110142.</title>
        <authorList>
            <person name="Ichikawa N."/>
            <person name="Katano-Makiyama Y."/>
            <person name="Hidaka K."/>
        </authorList>
    </citation>
    <scope>NUCLEOTIDE SEQUENCE [LARGE SCALE GENOMIC DNA]</scope>
    <source>
        <strain evidence="2 3">NBRC 110142</strain>
    </source>
</reference>
<comment type="caution">
    <text evidence="2">The sequence shown here is derived from an EMBL/GenBank/DDBJ whole genome shotgun (WGS) entry which is preliminary data.</text>
</comment>
<organism evidence="2 3">
    <name type="scientific">Deinococcus carri</name>
    <dbReference type="NCBI Taxonomy" id="1211323"/>
    <lineage>
        <taxon>Bacteria</taxon>
        <taxon>Thermotogati</taxon>
        <taxon>Deinococcota</taxon>
        <taxon>Deinococci</taxon>
        <taxon>Deinococcales</taxon>
        <taxon>Deinococcaceae</taxon>
        <taxon>Deinococcus</taxon>
    </lineage>
</organism>
<accession>A0ABP9W4Z0</accession>
<sequence length="126" mass="14127">MEKKGKRVIGICPLCGEERELVESHIVSKLVFAHIKQRGSGYLRSMSHPNRRLQDGPKPHLLCASCDNGHSASERAFNELIYTPLLEGATGPAEYGGPSGKGYRWRSRRVRRTLRDAASRPTRPYP</sequence>